<dbReference type="Pfam" id="PF01903">
    <property type="entry name" value="CbiX"/>
    <property type="match status" value="2"/>
</dbReference>
<name>M3UYJ9_GORML</name>
<dbReference type="CDD" id="cd03416">
    <property type="entry name" value="CbiX_SirB_N"/>
    <property type="match status" value="1"/>
</dbReference>
<dbReference type="Proteomes" id="UP000035009">
    <property type="component" value="Unassembled WGS sequence"/>
</dbReference>
<keyword evidence="1" id="KW-0479">Metal-binding</keyword>
<proteinExistence type="predicted"/>
<dbReference type="PANTHER" id="PTHR33542:SF5">
    <property type="entry name" value="FERROCHELATASE CHE1"/>
    <property type="match status" value="1"/>
</dbReference>
<evidence type="ECO:0000313" key="4">
    <source>
        <dbReference type="Proteomes" id="UP000035009"/>
    </source>
</evidence>
<keyword evidence="4" id="KW-1185">Reference proteome</keyword>
<gene>
    <name evidence="3" type="ORF">GM1_024_00730</name>
</gene>
<organism evidence="3 4">
    <name type="scientific">Gordonia malaquae NBRC 108250</name>
    <dbReference type="NCBI Taxonomy" id="1223542"/>
    <lineage>
        <taxon>Bacteria</taxon>
        <taxon>Bacillati</taxon>
        <taxon>Actinomycetota</taxon>
        <taxon>Actinomycetes</taxon>
        <taxon>Mycobacteriales</taxon>
        <taxon>Gordoniaceae</taxon>
        <taxon>Gordonia</taxon>
    </lineage>
</organism>
<evidence type="ECO:0000256" key="2">
    <source>
        <dbReference type="ARBA" id="ARBA00023239"/>
    </source>
</evidence>
<accession>M3UYJ9</accession>
<reference evidence="3 4" key="1">
    <citation type="submission" date="2013-02" db="EMBL/GenBank/DDBJ databases">
        <title>Whole genome shotgun sequence of Gordonia malaquae NBRC 108250.</title>
        <authorList>
            <person name="Yoshida I."/>
            <person name="Hosoyama A."/>
            <person name="Tsuchikane K."/>
            <person name="Ando Y."/>
            <person name="Baba S."/>
            <person name="Ohji S."/>
            <person name="Hamada M."/>
            <person name="Tamura T."/>
            <person name="Yamazoe A."/>
            <person name="Yamazaki S."/>
            <person name="Fujita N."/>
        </authorList>
    </citation>
    <scope>NUCLEOTIDE SEQUENCE [LARGE SCALE GENOMIC DNA]</scope>
    <source>
        <strain evidence="3 4">NBRC 108250</strain>
    </source>
</reference>
<keyword evidence="2" id="KW-0456">Lyase</keyword>
<evidence type="ECO:0000256" key="1">
    <source>
        <dbReference type="ARBA" id="ARBA00022723"/>
    </source>
</evidence>
<dbReference type="SUPFAM" id="SSF53800">
    <property type="entry name" value="Chelatase"/>
    <property type="match status" value="2"/>
</dbReference>
<dbReference type="PANTHER" id="PTHR33542">
    <property type="entry name" value="SIROHYDROCHLORIN FERROCHELATASE, CHLOROPLASTIC"/>
    <property type="match status" value="1"/>
</dbReference>
<dbReference type="InterPro" id="IPR002762">
    <property type="entry name" value="CbiX-like"/>
</dbReference>
<dbReference type="GO" id="GO:0046872">
    <property type="term" value="F:metal ion binding"/>
    <property type="evidence" value="ECO:0007669"/>
    <property type="project" value="UniProtKB-KW"/>
</dbReference>
<dbReference type="eggNOG" id="COG2138">
    <property type="taxonomic scope" value="Bacteria"/>
</dbReference>
<protein>
    <submittedName>
        <fullName evidence="3">Putative ferrochelatase</fullName>
    </submittedName>
</protein>
<evidence type="ECO:0000313" key="3">
    <source>
        <dbReference type="EMBL" id="GAC80952.1"/>
    </source>
</evidence>
<dbReference type="AlphaFoldDB" id="M3UYJ9"/>
<sequence length="245" mass="25261">MATPMRDGGGTVVLVAHGSRDVRFADTARRVRDAVAVAMPGVRVEVSFLDLNAPLVGDVLAGVSGDVTVVPLLFGDGYHSKVDLPATINAVRRKHPRLRAVQTPVIGSRSPVPALCDRLREAGLQQGAGVLLYAVGSSDAGSDDSIRARGVELSSTLQMPVQTVFATRLGSDGRPVADAVHALRNAGATSIAASPLFLSAGLLTERVERWLDVYAPGSVVAGPLGAHPAIVDAAAALHRAAFAAV</sequence>
<dbReference type="EMBL" id="BAOP01000024">
    <property type="protein sequence ID" value="GAC80952.1"/>
    <property type="molecule type" value="Genomic_DNA"/>
</dbReference>
<dbReference type="GO" id="GO:0016829">
    <property type="term" value="F:lyase activity"/>
    <property type="evidence" value="ECO:0007669"/>
    <property type="project" value="UniProtKB-KW"/>
</dbReference>
<dbReference type="Gene3D" id="3.40.50.1400">
    <property type="match status" value="2"/>
</dbReference>
<dbReference type="InterPro" id="IPR050963">
    <property type="entry name" value="Sirohydro_Cobaltochel/CbiX"/>
</dbReference>
<dbReference type="STRING" id="410332.SAMN04488550_3047"/>
<comment type="caution">
    <text evidence="3">The sequence shown here is derived from an EMBL/GenBank/DDBJ whole genome shotgun (WGS) entry which is preliminary data.</text>
</comment>